<reference evidence="2 3" key="1">
    <citation type="submission" date="2019-05" db="EMBL/GenBank/DDBJ databases">
        <title>We sequenced the genome of Paenibacillus hemerocallicola KCTC 33185 for further insight into its adaptation and study the phylogeny of Paenibacillus.</title>
        <authorList>
            <person name="Narsing Rao M.P."/>
        </authorList>
    </citation>
    <scope>NUCLEOTIDE SEQUENCE [LARGE SCALE GENOMIC DNA]</scope>
    <source>
        <strain evidence="2 3">KCTC 33185</strain>
    </source>
</reference>
<keyword evidence="1" id="KW-1133">Transmembrane helix</keyword>
<feature type="transmembrane region" description="Helical" evidence="1">
    <location>
        <begin position="340"/>
        <end position="361"/>
    </location>
</feature>
<dbReference type="RefSeq" id="WP_139602787.1">
    <property type="nucleotide sequence ID" value="NZ_VDCQ01000016.1"/>
</dbReference>
<feature type="transmembrane region" description="Helical" evidence="1">
    <location>
        <begin position="408"/>
        <end position="426"/>
    </location>
</feature>
<dbReference type="EMBL" id="VDCQ01000016">
    <property type="protein sequence ID" value="TNJ65725.1"/>
    <property type="molecule type" value="Genomic_DNA"/>
</dbReference>
<accession>A0A5C4TA07</accession>
<feature type="transmembrane region" description="Helical" evidence="1">
    <location>
        <begin position="263"/>
        <end position="280"/>
    </location>
</feature>
<feature type="transmembrane region" description="Helical" evidence="1">
    <location>
        <begin position="235"/>
        <end position="257"/>
    </location>
</feature>
<feature type="transmembrane region" description="Helical" evidence="1">
    <location>
        <begin position="301"/>
        <end position="320"/>
    </location>
</feature>
<evidence type="ECO:0000313" key="3">
    <source>
        <dbReference type="Proteomes" id="UP000307943"/>
    </source>
</evidence>
<evidence type="ECO:0000313" key="2">
    <source>
        <dbReference type="EMBL" id="TNJ65725.1"/>
    </source>
</evidence>
<evidence type="ECO:0000256" key="1">
    <source>
        <dbReference type="SAM" id="Phobius"/>
    </source>
</evidence>
<keyword evidence="1" id="KW-0472">Membrane</keyword>
<comment type="caution">
    <text evidence="2">The sequence shown here is derived from an EMBL/GenBank/DDBJ whole genome shotgun (WGS) entry which is preliminary data.</text>
</comment>
<organism evidence="2 3">
    <name type="scientific">Paenibacillus hemerocallicola</name>
    <dbReference type="NCBI Taxonomy" id="1172614"/>
    <lineage>
        <taxon>Bacteria</taxon>
        <taxon>Bacillati</taxon>
        <taxon>Bacillota</taxon>
        <taxon>Bacilli</taxon>
        <taxon>Bacillales</taxon>
        <taxon>Paenibacillaceae</taxon>
        <taxon>Paenibacillus</taxon>
    </lineage>
</organism>
<gene>
    <name evidence="2" type="ORF">FE784_13815</name>
</gene>
<sequence length="441" mass="48291">MTESTPQRLTMGQLFAFFIPLGVSASLVTISHVIINSTLARSSDPEVIIASYAIGLSMLAVIERPAILLRQTCSALVRDRTSFKAMTNVAVCLLIGMFAAGLVISYTAVGKLLFLHLFGVDDTMLQAIIHVYRILMFVSIFSGIRCLYHGIIISNMRTKWLTIGMLIRLLVMYALSLYFIRTGKVTSGEVGAIIFLSGMIIEAAMSYWEGSRLARSLPLKKEGHDIEKAGQILKFYRPLLFSSFIAVIIGPAINAMLGKTTDIKLAIASFAIAASLTQLVQNFFSYTHQIVLNFYRKDSALAIRFVVTCGFIPTVLIGILGYTPVGPWFMEHIMGVNERLMIASLHTLRVFMFTALLFPWLDFCNGLIMLRGQTKVMMFSQTANVALTLVSLIICIAATPGWNGMIGALAQSLGIAGELCVVLYAIRSSSPGIGRKAEPSL</sequence>
<feature type="transmembrane region" description="Helical" evidence="1">
    <location>
        <begin position="12"/>
        <end position="35"/>
    </location>
</feature>
<keyword evidence="3" id="KW-1185">Reference proteome</keyword>
<feature type="transmembrane region" description="Helical" evidence="1">
    <location>
        <begin position="160"/>
        <end position="180"/>
    </location>
</feature>
<feature type="transmembrane region" description="Helical" evidence="1">
    <location>
        <begin position="192"/>
        <end position="214"/>
    </location>
</feature>
<dbReference type="AlphaFoldDB" id="A0A5C4TA07"/>
<feature type="transmembrane region" description="Helical" evidence="1">
    <location>
        <begin position="47"/>
        <end position="67"/>
    </location>
</feature>
<protein>
    <submittedName>
        <fullName evidence="2">Multi antimicrobial extrusion protein MatE</fullName>
    </submittedName>
</protein>
<dbReference type="Proteomes" id="UP000307943">
    <property type="component" value="Unassembled WGS sequence"/>
</dbReference>
<feature type="transmembrane region" description="Helical" evidence="1">
    <location>
        <begin position="129"/>
        <end position="148"/>
    </location>
</feature>
<feature type="transmembrane region" description="Helical" evidence="1">
    <location>
        <begin position="88"/>
        <end position="109"/>
    </location>
</feature>
<feature type="transmembrane region" description="Helical" evidence="1">
    <location>
        <begin position="382"/>
        <end position="402"/>
    </location>
</feature>
<proteinExistence type="predicted"/>
<dbReference type="OrthoDB" id="2768901at2"/>
<name>A0A5C4TA07_9BACL</name>
<keyword evidence="1" id="KW-0812">Transmembrane</keyword>